<dbReference type="Proteomes" id="UP001143328">
    <property type="component" value="Unassembled WGS sequence"/>
</dbReference>
<protein>
    <submittedName>
        <fullName evidence="1">Uncharacterized protein</fullName>
    </submittedName>
</protein>
<accession>A0A9W6NFS2</accession>
<reference evidence="1" key="2">
    <citation type="submission" date="2023-01" db="EMBL/GenBank/DDBJ databases">
        <authorList>
            <person name="Sun Q."/>
            <person name="Evtushenko L."/>
        </authorList>
    </citation>
    <scope>NUCLEOTIDE SEQUENCE</scope>
    <source>
        <strain evidence="1">VKM B-2935</strain>
    </source>
</reference>
<dbReference type="AlphaFoldDB" id="A0A9W6NFS2"/>
<evidence type="ECO:0000313" key="1">
    <source>
        <dbReference type="EMBL" id="GLK89112.1"/>
    </source>
</evidence>
<gene>
    <name evidence="1" type="ORF">GCM10017655_21740</name>
</gene>
<comment type="caution">
    <text evidence="1">The sequence shown here is derived from an EMBL/GenBank/DDBJ whole genome shotgun (WGS) entry which is preliminary data.</text>
</comment>
<reference evidence="1" key="1">
    <citation type="journal article" date="2014" name="Int. J. Syst. Evol. Microbiol.">
        <title>Complete genome sequence of Corynebacterium casei LMG S-19264T (=DSM 44701T), isolated from a smear-ripened cheese.</title>
        <authorList>
            <consortium name="US DOE Joint Genome Institute (JGI-PGF)"/>
            <person name="Walter F."/>
            <person name="Albersmeier A."/>
            <person name="Kalinowski J."/>
            <person name="Ruckert C."/>
        </authorList>
    </citation>
    <scope>NUCLEOTIDE SEQUENCE</scope>
    <source>
        <strain evidence="1">VKM B-2935</strain>
    </source>
</reference>
<proteinExistence type="predicted"/>
<dbReference type="RefSeq" id="WP_271195319.1">
    <property type="nucleotide sequence ID" value="NZ_BSFN01000005.1"/>
</dbReference>
<keyword evidence="2" id="KW-1185">Reference proteome</keyword>
<dbReference type="EMBL" id="BSFN01000005">
    <property type="protein sequence ID" value="GLK89112.1"/>
    <property type="molecule type" value="Genomic_DNA"/>
</dbReference>
<sequence>MELTKSVLDCMQTLRRRLRQEQEVDIRLSQPNAVMDMLIACAASDVEDTRQMGLKLSELTHIRMAPPVAPQLSEAELIEKYTRYAGPLRG</sequence>
<name>A0A9W6NFS2_9PSED</name>
<evidence type="ECO:0000313" key="2">
    <source>
        <dbReference type="Proteomes" id="UP001143328"/>
    </source>
</evidence>
<organism evidence="1 2">
    <name type="scientific">Pseudomonas turukhanskensis</name>
    <dbReference type="NCBI Taxonomy" id="1806536"/>
    <lineage>
        <taxon>Bacteria</taxon>
        <taxon>Pseudomonadati</taxon>
        <taxon>Pseudomonadota</taxon>
        <taxon>Gammaproteobacteria</taxon>
        <taxon>Pseudomonadales</taxon>
        <taxon>Pseudomonadaceae</taxon>
        <taxon>Pseudomonas</taxon>
    </lineage>
</organism>